<name>A0A514DDV8_9CAUD</name>
<sequence length="120" mass="13361">MGRGQLMKLEFTIEHVSPEEDLANRAMSLVMGYQQRRLGPRQEQMLLDMAAHGRPGFFGDSAANRDVLARLERRGLVRVQPGTPDLQPGWAASRPWRLTKFGKAVAAALTTVRSPHDHSS</sequence>
<accession>A0A514DDV8</accession>
<evidence type="ECO:0000313" key="2">
    <source>
        <dbReference type="Proteomes" id="UP000316777"/>
    </source>
</evidence>
<dbReference type="EMBL" id="MK937592">
    <property type="protein sequence ID" value="QDH91795.1"/>
    <property type="molecule type" value="Genomic_DNA"/>
</dbReference>
<proteinExistence type="predicted"/>
<dbReference type="GeneID" id="64767041"/>
<evidence type="ECO:0000313" key="1">
    <source>
        <dbReference type="EMBL" id="QDH91795.1"/>
    </source>
</evidence>
<gene>
    <name evidence="1" type="primary">120</name>
    <name evidence="1" type="ORF">SEA_PHRAPPUCCINO_120</name>
</gene>
<dbReference type="RefSeq" id="YP_010059809.1">
    <property type="nucleotide sequence ID" value="NC_054727.1"/>
</dbReference>
<protein>
    <submittedName>
        <fullName evidence="1">Uncharacterized protein</fullName>
    </submittedName>
</protein>
<reference evidence="1 2" key="1">
    <citation type="submission" date="2019-05" db="EMBL/GenBank/DDBJ databases">
        <authorList>
            <person name="Pope W.H."/>
            <person name="Garlena R.A."/>
            <person name="Russell D.A."/>
            <person name="Jacobs-Sera D."/>
            <person name="Hatfull G.F."/>
        </authorList>
    </citation>
    <scope>NUCLEOTIDE SEQUENCE [LARGE SCALE GENOMIC DNA]</scope>
</reference>
<keyword evidence="2" id="KW-1185">Reference proteome</keyword>
<organism evidence="1 2">
    <name type="scientific">Mycobacterium phage Phrappuccino</name>
    <dbReference type="NCBI Taxonomy" id="2591223"/>
    <lineage>
        <taxon>Viruses</taxon>
        <taxon>Duplodnaviria</taxon>
        <taxon>Heunggongvirae</taxon>
        <taxon>Uroviricota</taxon>
        <taxon>Caudoviricetes</taxon>
        <taxon>Phrappuccinovirus</taxon>
        <taxon>Phrappuccinovirus phrappuccino</taxon>
        <taxon>Phreappuccinovirus Phrappuccino</taxon>
    </lineage>
</organism>
<dbReference type="KEGG" id="vg:64767041"/>
<dbReference type="Proteomes" id="UP000316777">
    <property type="component" value="Segment"/>
</dbReference>